<protein>
    <submittedName>
        <fullName evidence="2">IS91 family transposase</fullName>
    </submittedName>
</protein>
<evidence type="ECO:0000313" key="3">
    <source>
        <dbReference type="Proteomes" id="UP000285274"/>
    </source>
</evidence>
<dbReference type="Pfam" id="PF14319">
    <property type="entry name" value="Zn_Tnp_IS91"/>
    <property type="match status" value="1"/>
</dbReference>
<dbReference type="InterPro" id="IPR035898">
    <property type="entry name" value="TAZ_dom_sf"/>
</dbReference>
<dbReference type="PANTHER" id="PTHR37023">
    <property type="entry name" value="TRANSPOSASE"/>
    <property type="match status" value="1"/>
</dbReference>
<evidence type="ECO:0000259" key="1">
    <source>
        <dbReference type="Pfam" id="PF14319"/>
    </source>
</evidence>
<sequence length="98" mass="11539">MVHIQDIFKYMDIEGKIDYSKLNHKQKKALRNIIECKTEVMGFNTDTCECCGHTEIHYNSCKNPNCPECGAVDKEIWIHKQERFTLNVNYFHVVFTIP</sequence>
<dbReference type="SUPFAM" id="SSF57933">
    <property type="entry name" value="TAZ domain"/>
    <property type="match status" value="1"/>
</dbReference>
<feature type="domain" description="Transposase zinc-binding" evidence="1">
    <location>
        <begin position="20"/>
        <end position="97"/>
    </location>
</feature>
<evidence type="ECO:0000313" key="2">
    <source>
        <dbReference type="EMBL" id="RGS41767.1"/>
    </source>
</evidence>
<dbReference type="EMBL" id="QRVM01000145">
    <property type="protein sequence ID" value="RGS41767.1"/>
    <property type="molecule type" value="Genomic_DNA"/>
</dbReference>
<dbReference type="RefSeq" id="WP_181979392.1">
    <property type="nucleotide sequence ID" value="NZ_QRVM01000145.1"/>
</dbReference>
<reference evidence="2 3" key="1">
    <citation type="submission" date="2018-08" db="EMBL/GenBank/DDBJ databases">
        <title>A genome reference for cultivated species of the human gut microbiota.</title>
        <authorList>
            <person name="Zou Y."/>
            <person name="Xue W."/>
            <person name="Luo G."/>
        </authorList>
    </citation>
    <scope>NUCLEOTIDE SEQUENCE [LARGE SCALE GENOMIC DNA]</scope>
    <source>
        <strain evidence="2 3">AF22-10AC</strain>
    </source>
</reference>
<dbReference type="AlphaFoldDB" id="A0A412IRI9"/>
<organism evidence="2 3">
    <name type="scientific">Holdemanella biformis</name>
    <dbReference type="NCBI Taxonomy" id="1735"/>
    <lineage>
        <taxon>Bacteria</taxon>
        <taxon>Bacillati</taxon>
        <taxon>Bacillota</taxon>
        <taxon>Erysipelotrichia</taxon>
        <taxon>Erysipelotrichales</taxon>
        <taxon>Erysipelotrichaceae</taxon>
        <taxon>Holdemanella</taxon>
    </lineage>
</organism>
<feature type="non-terminal residue" evidence="2">
    <location>
        <position position="98"/>
    </location>
</feature>
<accession>A0A412IRI9</accession>
<proteinExistence type="predicted"/>
<dbReference type="Proteomes" id="UP000285274">
    <property type="component" value="Unassembled WGS sequence"/>
</dbReference>
<gene>
    <name evidence="2" type="ORF">DWX92_12640</name>
</gene>
<comment type="caution">
    <text evidence="2">The sequence shown here is derived from an EMBL/GenBank/DDBJ whole genome shotgun (WGS) entry which is preliminary data.</text>
</comment>
<name>A0A412IRI9_9FIRM</name>
<dbReference type="InterPro" id="IPR026889">
    <property type="entry name" value="Zn_Tnp"/>
</dbReference>
<dbReference type="PANTHER" id="PTHR37023:SF1">
    <property type="entry name" value="ISSOD25 TRANSPOSASE TNPA_ISSOD25"/>
    <property type="match status" value="1"/>
</dbReference>